<feature type="region of interest" description="Disordered" evidence="1">
    <location>
        <begin position="1"/>
        <end position="32"/>
    </location>
</feature>
<proteinExistence type="predicted"/>
<dbReference type="HOGENOM" id="CLU_2130370_0_0_5"/>
<dbReference type="EMBL" id="CP006773">
    <property type="protein sequence ID" value="AHD02893.1"/>
    <property type="molecule type" value="Genomic_DNA"/>
</dbReference>
<evidence type="ECO:0000313" key="3">
    <source>
        <dbReference type="Proteomes" id="UP000018780"/>
    </source>
</evidence>
<dbReference type="Proteomes" id="UP000018780">
    <property type="component" value="Chromosome"/>
</dbReference>
<sequence length="113" mass="11853">METSCGGGTGSRAAGGYSLVPGRPGHGRGDTQACSPCRRVLRCRSPVDLPQDVFQARRRKGLQGEQRLSGPRNTVFERGGKSRVLQADCSHPDAAAAPFAAKKKGAPRGAFCS</sequence>
<gene>
    <name evidence="2" type="ORF">METH_04865</name>
</gene>
<keyword evidence="3" id="KW-1185">Reference proteome</keyword>
<organism evidence="2 3">
    <name type="scientific">Leisingera methylohalidivorans DSM 14336</name>
    <dbReference type="NCBI Taxonomy" id="999552"/>
    <lineage>
        <taxon>Bacteria</taxon>
        <taxon>Pseudomonadati</taxon>
        <taxon>Pseudomonadota</taxon>
        <taxon>Alphaproteobacteria</taxon>
        <taxon>Rhodobacterales</taxon>
        <taxon>Roseobacteraceae</taxon>
        <taxon>Leisingera</taxon>
    </lineage>
</organism>
<protein>
    <submittedName>
        <fullName evidence="2">Uncharacterized protein</fullName>
    </submittedName>
</protein>
<accession>V9VY74</accession>
<dbReference type="AlphaFoldDB" id="V9VY74"/>
<name>V9VY74_9RHOB</name>
<evidence type="ECO:0000313" key="2">
    <source>
        <dbReference type="EMBL" id="AHD02893.1"/>
    </source>
</evidence>
<reference evidence="2 3" key="1">
    <citation type="submission" date="2013-09" db="EMBL/GenBank/DDBJ databases">
        <authorList>
            <consortium name="DOE Joint Genome Institute"/>
            <person name="Klenk H.-P."/>
            <person name="Huntemann M."/>
            <person name="Han J."/>
            <person name="Chen A."/>
            <person name="Kyrpides N."/>
            <person name="Mavromatis K."/>
            <person name="Markowitz V."/>
            <person name="Palaniappan K."/>
            <person name="Ivanova N."/>
            <person name="Schaumberg A."/>
            <person name="Pati A."/>
            <person name="Liolios K."/>
            <person name="Nordberg H.P."/>
            <person name="Cantor M.N."/>
            <person name="Hua S.X."/>
            <person name="Woyke T."/>
        </authorList>
    </citation>
    <scope>NUCLEOTIDE SEQUENCE [LARGE SCALE GENOMIC DNA]</scope>
    <source>
        <strain evidence="2 3">DSM 14336</strain>
    </source>
</reference>
<evidence type="ECO:0000256" key="1">
    <source>
        <dbReference type="SAM" id="MobiDB-lite"/>
    </source>
</evidence>
<dbReference type="KEGG" id="lmd:METH_04865"/>
<feature type="compositionally biased region" description="Gly residues" evidence="1">
    <location>
        <begin position="1"/>
        <end position="10"/>
    </location>
</feature>